<reference evidence="2 3" key="1">
    <citation type="journal article" date="2019" name="Nat. Microbiol.">
        <title>Mediterranean grassland soil C-N compound turnover is dependent on rainfall and depth, and is mediated by genomically divergent microorganisms.</title>
        <authorList>
            <person name="Diamond S."/>
            <person name="Andeer P.F."/>
            <person name="Li Z."/>
            <person name="Crits-Christoph A."/>
            <person name="Burstein D."/>
            <person name="Anantharaman K."/>
            <person name="Lane K.R."/>
            <person name="Thomas B.C."/>
            <person name="Pan C."/>
            <person name="Northen T.R."/>
            <person name="Banfield J.F."/>
        </authorList>
    </citation>
    <scope>NUCLEOTIDE SEQUENCE [LARGE SCALE GENOMIC DNA]</scope>
    <source>
        <strain evidence="2">NP_5</strain>
    </source>
</reference>
<keyword evidence="2" id="KW-0966">Cell projection</keyword>
<organism evidence="2 3">
    <name type="scientific">Candidatus Segetimicrobium genomatis</name>
    <dbReference type="NCBI Taxonomy" id="2569760"/>
    <lineage>
        <taxon>Bacteria</taxon>
        <taxon>Bacillati</taxon>
        <taxon>Candidatus Sysuimicrobiota</taxon>
        <taxon>Candidatus Sysuimicrobiia</taxon>
        <taxon>Candidatus Sysuimicrobiales</taxon>
        <taxon>Candidatus Segetimicrobiaceae</taxon>
        <taxon>Candidatus Segetimicrobium</taxon>
    </lineage>
</organism>
<comment type="caution">
    <text evidence="2">The sequence shown here is derived from an EMBL/GenBank/DDBJ whole genome shotgun (WGS) entry which is preliminary data.</text>
</comment>
<evidence type="ECO:0000259" key="1">
    <source>
        <dbReference type="Pfam" id="PF21135"/>
    </source>
</evidence>
<name>A0A537M218_9BACT</name>
<dbReference type="Proteomes" id="UP000320393">
    <property type="component" value="Unassembled WGS sequence"/>
</dbReference>
<dbReference type="CDD" id="cd11616">
    <property type="entry name" value="SAF_DH_OX_like"/>
    <property type="match status" value="1"/>
</dbReference>
<dbReference type="EMBL" id="VBAM01000119">
    <property type="protein sequence ID" value="TMJ14255.1"/>
    <property type="molecule type" value="Genomic_DNA"/>
</dbReference>
<sequence>MLRERLEAREAAGAPVRVGVIGAGRFGTMVICQLATMRGARPSVVADRDVARGLAALGHAGFSADAVVRADAVDRVNAAIARGVPAVTGDPEVLLHSAVDVVVEATGVPEVAVRSAVEAFRREKHVVMVSVEADVLVGAVLRRMADQAGVVYSAAYGDQPALIHELVEWARALGFQVVAAGKGTKYLPEYRKGTPADIWERFGADPGQREGLNPQMYNSFTDGTKSAIEMAAVANMTGLRPDVRGMHFPPAGIGDLAEVLKPQAAGGVLHRSGVVEVVSSMHRDGRPVANDLRWGVYVVITSPRPYLRRCLAEYGMPVDRTGTYAAMYRPYHLVGMELPISIARAALDRRATGAPLPVPVAAVVCAAKRPLAPGEVLDGEGGFTVYGIIDDAAAAGRERLLPVGLSRGARIVRPVPEDGLVRLDDVSVDTSGALYTLWEQQTDLISSVRH</sequence>
<gene>
    <name evidence="2" type="ORF">E6H02_03565</name>
</gene>
<proteinExistence type="predicted"/>
<evidence type="ECO:0000313" key="2">
    <source>
        <dbReference type="EMBL" id="TMJ14255.1"/>
    </source>
</evidence>
<dbReference type="InterPro" id="IPR036291">
    <property type="entry name" value="NAD(P)-bd_dom_sf"/>
</dbReference>
<feature type="domain" description="Oxidoreductase DRL-like catalytic" evidence="1">
    <location>
        <begin position="157"/>
        <end position="338"/>
    </location>
</feature>
<dbReference type="PANTHER" id="PTHR37850:SF3">
    <property type="entry name" value="BLR7815 PROTEIN"/>
    <property type="match status" value="1"/>
</dbReference>
<evidence type="ECO:0000313" key="3">
    <source>
        <dbReference type="Proteomes" id="UP000320393"/>
    </source>
</evidence>
<dbReference type="AlphaFoldDB" id="A0A537M218"/>
<dbReference type="Pfam" id="PF21135">
    <property type="entry name" value="DRL_cat"/>
    <property type="match status" value="1"/>
</dbReference>
<accession>A0A537M218</accession>
<dbReference type="InterPro" id="IPR048423">
    <property type="entry name" value="DRL_cat"/>
</dbReference>
<keyword evidence="2" id="KW-0282">Flagellum</keyword>
<dbReference type="PANTHER" id="PTHR37850">
    <property type="entry name" value="STRU PROTEIN"/>
    <property type="match status" value="1"/>
</dbReference>
<dbReference type="Gene3D" id="3.40.50.720">
    <property type="entry name" value="NAD(P)-binding Rossmann-like Domain"/>
    <property type="match status" value="1"/>
</dbReference>
<protein>
    <submittedName>
        <fullName evidence="2">Flagellar biosynthesis protein FlgA</fullName>
    </submittedName>
</protein>
<keyword evidence="2" id="KW-0969">Cilium</keyword>
<dbReference type="SUPFAM" id="SSF51735">
    <property type="entry name" value="NAD(P)-binding Rossmann-fold domains"/>
    <property type="match status" value="1"/>
</dbReference>